<sequence length="368" mass="41737">MQQTTFDHDFRSYELKVELAKCFNGIVYLAQHRPSRRHVAVKKFLMEDIKNDFNFIMEESKHLREFDHPNILSYHTAFVHNLDLYFILPLMCFGSCRDTMSNYFETGLPEIVLACILRDVVNGLEYLHRKGYIHRSIRASHIFLNESRAVIGGFRVCTSFLGEGKRVKTMHELPPHSTKSLNWLAPEVLAQNLLGYTEKSDIYSLGIMTCELANGVEPFSNFQTTLMLTEKMRGYQPQLLDCTTIPSEEVFAQAMESGGVGDSGSSQTRQIYASRQFSDALHKFAELCLVAVSGGSRYGFLAASAVPWSRRTRLAQAQVDQFIGVRFGNSQDLLGDCHVTREWEVPGGEDGVGFRGEFEQFVENILLV</sequence>
<dbReference type="PANTHER" id="PTHR48014:SF21">
    <property type="entry name" value="SERINE_THREONINE-PROTEIN KINASE FRAY2"/>
    <property type="match status" value="1"/>
</dbReference>
<dbReference type="AlphaFoldDB" id="A0ABD1CC70"/>
<evidence type="ECO:0000259" key="2">
    <source>
        <dbReference type="PROSITE" id="PS50011"/>
    </source>
</evidence>
<keyword evidence="4" id="KW-1185">Reference proteome</keyword>
<dbReference type="InterPro" id="IPR000719">
    <property type="entry name" value="Prot_kinase_dom"/>
</dbReference>
<dbReference type="Pfam" id="PF00069">
    <property type="entry name" value="Pkinase"/>
    <property type="match status" value="1"/>
</dbReference>
<name>A0ABD1CC70_CULPP</name>
<dbReference type="Gene3D" id="3.30.200.20">
    <property type="entry name" value="Phosphorylase Kinase, domain 1"/>
    <property type="match status" value="1"/>
</dbReference>
<evidence type="ECO:0000313" key="3">
    <source>
        <dbReference type="EMBL" id="KAL1373973.1"/>
    </source>
</evidence>
<dbReference type="EMBL" id="JBEHCU010013781">
    <property type="protein sequence ID" value="KAL1373973.1"/>
    <property type="molecule type" value="Genomic_DNA"/>
</dbReference>
<protein>
    <recommendedName>
        <fullName evidence="2">Protein kinase domain-containing protein</fullName>
    </recommendedName>
</protein>
<organism evidence="3 4">
    <name type="scientific">Culex pipiens pipiens</name>
    <name type="common">Northern house mosquito</name>
    <dbReference type="NCBI Taxonomy" id="38569"/>
    <lineage>
        <taxon>Eukaryota</taxon>
        <taxon>Metazoa</taxon>
        <taxon>Ecdysozoa</taxon>
        <taxon>Arthropoda</taxon>
        <taxon>Hexapoda</taxon>
        <taxon>Insecta</taxon>
        <taxon>Pterygota</taxon>
        <taxon>Neoptera</taxon>
        <taxon>Endopterygota</taxon>
        <taxon>Diptera</taxon>
        <taxon>Nematocera</taxon>
        <taxon>Culicoidea</taxon>
        <taxon>Culicidae</taxon>
        <taxon>Culicinae</taxon>
        <taxon>Culicini</taxon>
        <taxon>Culex</taxon>
        <taxon>Culex</taxon>
    </lineage>
</organism>
<proteinExistence type="inferred from homology"/>
<feature type="domain" description="Protein kinase" evidence="2">
    <location>
        <begin position="13"/>
        <end position="309"/>
    </location>
</feature>
<dbReference type="InterPro" id="IPR011009">
    <property type="entry name" value="Kinase-like_dom_sf"/>
</dbReference>
<dbReference type="PANTHER" id="PTHR48014">
    <property type="entry name" value="SERINE/THREONINE-PROTEIN KINASE FRAY2"/>
    <property type="match status" value="1"/>
</dbReference>
<comment type="similarity">
    <text evidence="1">Belongs to the protein kinase superfamily. STE Ser/Thr protein kinase family. STE20 subfamily.</text>
</comment>
<accession>A0ABD1CC70</accession>
<evidence type="ECO:0000256" key="1">
    <source>
        <dbReference type="ARBA" id="ARBA00008874"/>
    </source>
</evidence>
<dbReference type="Proteomes" id="UP001562425">
    <property type="component" value="Unassembled WGS sequence"/>
</dbReference>
<dbReference type="PROSITE" id="PS50011">
    <property type="entry name" value="PROTEIN_KINASE_DOM"/>
    <property type="match status" value="1"/>
</dbReference>
<dbReference type="InterPro" id="IPR047173">
    <property type="entry name" value="STRAD_A/B-like"/>
</dbReference>
<dbReference type="SUPFAM" id="SSF56112">
    <property type="entry name" value="Protein kinase-like (PK-like)"/>
    <property type="match status" value="1"/>
</dbReference>
<reference evidence="3 4" key="1">
    <citation type="submission" date="2024-05" db="EMBL/GenBank/DDBJ databases">
        <title>Culex pipiens pipiens assembly and annotation.</title>
        <authorList>
            <person name="Alout H."/>
            <person name="Durand T."/>
        </authorList>
    </citation>
    <scope>NUCLEOTIDE SEQUENCE [LARGE SCALE GENOMIC DNA]</scope>
    <source>
        <strain evidence="3">HA-2024</strain>
        <tissue evidence="3">Whole body</tissue>
    </source>
</reference>
<evidence type="ECO:0000313" key="4">
    <source>
        <dbReference type="Proteomes" id="UP001562425"/>
    </source>
</evidence>
<gene>
    <name evidence="3" type="ORF">pipiens_018344</name>
</gene>
<comment type="caution">
    <text evidence="3">The sequence shown here is derived from an EMBL/GenBank/DDBJ whole genome shotgun (WGS) entry which is preliminary data.</text>
</comment>
<dbReference type="Gene3D" id="1.10.510.10">
    <property type="entry name" value="Transferase(Phosphotransferase) domain 1"/>
    <property type="match status" value="1"/>
</dbReference>